<dbReference type="SUPFAM" id="SSF53748">
    <property type="entry name" value="Phosphoglycerate kinase"/>
    <property type="match status" value="1"/>
</dbReference>
<evidence type="ECO:0000256" key="7">
    <source>
        <dbReference type="HAMAP-Rule" id="MF_00145"/>
    </source>
</evidence>
<comment type="pathway">
    <text evidence="7">Carbohydrate degradation; glycolysis; pyruvate from D-glyceraldehyde 3-phosphate: step 2/5.</text>
</comment>
<evidence type="ECO:0000313" key="11">
    <source>
        <dbReference type="Proteomes" id="UP000034764"/>
    </source>
</evidence>
<feature type="binding site" evidence="7">
    <location>
        <position position="35"/>
    </location>
    <ligand>
        <name>substrate</name>
    </ligand>
</feature>
<feature type="binding site" evidence="7">
    <location>
        <begin position="58"/>
        <end position="61"/>
    </location>
    <ligand>
        <name>substrate</name>
    </ligand>
</feature>
<dbReference type="Gene3D" id="3.40.50.1260">
    <property type="entry name" value="Phosphoglycerate kinase, N-terminal domain"/>
    <property type="match status" value="2"/>
</dbReference>
<evidence type="ECO:0000256" key="3">
    <source>
        <dbReference type="ARBA" id="ARBA00022679"/>
    </source>
</evidence>
<dbReference type="InterPro" id="IPR015824">
    <property type="entry name" value="Phosphoglycerate_kinase_N"/>
</dbReference>
<name>A0A0G0RMC3_9BACT</name>
<dbReference type="PANTHER" id="PTHR11406:SF23">
    <property type="entry name" value="PHOSPHOGLYCERATE KINASE 1, CHLOROPLASTIC-RELATED"/>
    <property type="match status" value="1"/>
</dbReference>
<keyword evidence="7" id="KW-0324">Glycolysis</keyword>
<feature type="binding site" evidence="7 8">
    <location>
        <position position="190"/>
    </location>
    <ligand>
        <name>ATP</name>
        <dbReference type="ChEBI" id="CHEBI:30616"/>
    </ligand>
</feature>
<dbReference type="GO" id="GO:0006096">
    <property type="term" value="P:glycolytic process"/>
    <property type="evidence" value="ECO:0007669"/>
    <property type="project" value="UniProtKB-UniRule"/>
</dbReference>
<evidence type="ECO:0000256" key="4">
    <source>
        <dbReference type="ARBA" id="ARBA00022741"/>
    </source>
</evidence>
<dbReference type="GO" id="GO:0005829">
    <property type="term" value="C:cytosol"/>
    <property type="evidence" value="ECO:0007669"/>
    <property type="project" value="TreeGrafter"/>
</dbReference>
<dbReference type="GO" id="GO:0043531">
    <property type="term" value="F:ADP binding"/>
    <property type="evidence" value="ECO:0007669"/>
    <property type="project" value="TreeGrafter"/>
</dbReference>
<evidence type="ECO:0000256" key="5">
    <source>
        <dbReference type="ARBA" id="ARBA00022777"/>
    </source>
</evidence>
<evidence type="ECO:0000256" key="8">
    <source>
        <dbReference type="PIRSR" id="PIRSR000724-2"/>
    </source>
</evidence>
<comment type="catalytic activity">
    <reaction evidence="1 7 9">
        <text>(2R)-3-phosphoglycerate + ATP = (2R)-3-phospho-glyceroyl phosphate + ADP</text>
        <dbReference type="Rhea" id="RHEA:14801"/>
        <dbReference type="ChEBI" id="CHEBI:30616"/>
        <dbReference type="ChEBI" id="CHEBI:57604"/>
        <dbReference type="ChEBI" id="CHEBI:58272"/>
        <dbReference type="ChEBI" id="CHEBI:456216"/>
        <dbReference type="EC" id="2.7.2.3"/>
    </reaction>
</comment>
<dbReference type="GO" id="GO:0006094">
    <property type="term" value="P:gluconeogenesis"/>
    <property type="evidence" value="ECO:0007669"/>
    <property type="project" value="TreeGrafter"/>
</dbReference>
<dbReference type="Proteomes" id="UP000034764">
    <property type="component" value="Unassembled WGS sequence"/>
</dbReference>
<dbReference type="UniPathway" id="UPA00109">
    <property type="reaction ID" value="UER00185"/>
</dbReference>
<keyword evidence="4 7" id="KW-0547">Nucleotide-binding</keyword>
<keyword evidence="3 7" id="KW-0808">Transferase</keyword>
<dbReference type="PRINTS" id="PR00477">
    <property type="entry name" value="PHGLYCKINASE"/>
</dbReference>
<dbReference type="GO" id="GO:0005524">
    <property type="term" value="F:ATP binding"/>
    <property type="evidence" value="ECO:0007669"/>
    <property type="project" value="UniProtKB-KW"/>
</dbReference>
<dbReference type="EMBL" id="LBXD01000010">
    <property type="protein sequence ID" value="KKR23650.1"/>
    <property type="molecule type" value="Genomic_DNA"/>
</dbReference>
<dbReference type="PANTHER" id="PTHR11406">
    <property type="entry name" value="PHOSPHOGLYCERATE KINASE"/>
    <property type="match status" value="1"/>
</dbReference>
<accession>A0A0G0RMC3</accession>
<evidence type="ECO:0000256" key="2">
    <source>
        <dbReference type="ARBA" id="ARBA00013061"/>
    </source>
</evidence>
<evidence type="ECO:0000313" key="10">
    <source>
        <dbReference type="EMBL" id="KKR23650.1"/>
    </source>
</evidence>
<comment type="similarity">
    <text evidence="7 9">Belongs to the phosphoglycerate kinase family.</text>
</comment>
<comment type="subcellular location">
    <subcellularLocation>
        <location evidence="7">Cytoplasm</location>
    </subcellularLocation>
</comment>
<feature type="binding site" evidence="7 8">
    <location>
        <position position="289"/>
    </location>
    <ligand>
        <name>ATP</name>
        <dbReference type="ChEBI" id="CHEBI:30616"/>
    </ligand>
</feature>
<reference evidence="10 11" key="1">
    <citation type="journal article" date="2015" name="Nature">
        <title>rRNA introns, odd ribosomes, and small enigmatic genomes across a large radiation of phyla.</title>
        <authorList>
            <person name="Brown C.T."/>
            <person name="Hug L.A."/>
            <person name="Thomas B.C."/>
            <person name="Sharon I."/>
            <person name="Castelle C.J."/>
            <person name="Singh A."/>
            <person name="Wilkins M.J."/>
            <person name="Williams K.H."/>
            <person name="Banfield J.F."/>
        </authorList>
    </citation>
    <scope>NUCLEOTIDE SEQUENCE [LARGE SCALE GENOMIC DNA]</scope>
</reference>
<gene>
    <name evidence="7" type="primary">pgk</name>
    <name evidence="10" type="ORF">UT53_C0010G0004</name>
</gene>
<keyword evidence="5 7" id="KW-0418">Kinase</keyword>
<dbReference type="HAMAP" id="MF_00145">
    <property type="entry name" value="Phosphoglyc_kinase"/>
    <property type="match status" value="1"/>
</dbReference>
<evidence type="ECO:0000256" key="1">
    <source>
        <dbReference type="ARBA" id="ARBA00000642"/>
    </source>
</evidence>
<dbReference type="Pfam" id="PF00162">
    <property type="entry name" value="PGK"/>
    <property type="match status" value="1"/>
</dbReference>
<dbReference type="PIRSF" id="PIRSF000724">
    <property type="entry name" value="Pgk"/>
    <property type="match status" value="1"/>
</dbReference>
<comment type="subunit">
    <text evidence="7">Monomer.</text>
</comment>
<protein>
    <recommendedName>
        <fullName evidence="2 7">Phosphoglycerate kinase</fullName>
        <ecNumber evidence="2 7">2.7.2.3</ecNumber>
    </recommendedName>
</protein>
<comment type="caution">
    <text evidence="7">Lacks conserved residue(s) required for the propagation of feature annotation.</text>
</comment>
<comment type="caution">
    <text evidence="10">The sequence shown here is derived from an EMBL/GenBank/DDBJ whole genome shotgun (WGS) entry which is preliminary data.</text>
</comment>
<feature type="binding site" evidence="7 8">
    <location>
        <begin position="314"/>
        <end position="317"/>
    </location>
    <ligand>
        <name>ATP</name>
        <dbReference type="ChEBI" id="CHEBI:30616"/>
    </ligand>
</feature>
<dbReference type="InterPro" id="IPR036043">
    <property type="entry name" value="Phosphoglycerate_kinase_sf"/>
</dbReference>
<dbReference type="InterPro" id="IPR001576">
    <property type="entry name" value="Phosphoglycerate_kinase"/>
</dbReference>
<evidence type="ECO:0000256" key="9">
    <source>
        <dbReference type="RuleBase" id="RU000532"/>
    </source>
</evidence>
<sequence length="357" mass="39179">MKSIKEIGDIRNKKILLRADLDVAVAENKIIETFRIDRQKETIDYLVKNGAKLVIIGHISDIDSFGPIIEQLNQLWSCRLEFLPRLTDVGSFLNNSQLNVAILENIRRFDGEKENSDDLGRKLANGFDFYINNNFAVCHRSHASVVAVTKFLPSYAGSQLMREVEILTKAINKPRAGKIVVIGGAKTETKIPVMKSFLAKSEKILIGGVVANDFLKARGFEVGNSKVDSDPGKLFAGLELDNPAIISPKDFVISDKKILDIGEKTIEEFSTIIRSAQMVIWNGPLGYFEDEKFADGTRKIAEAIADVPESIVGGGDTISAINKFGLANKYTFISTGGGAMLEFLSGNQLPGLVALNR</sequence>
<dbReference type="AlphaFoldDB" id="A0A0G0RMC3"/>
<evidence type="ECO:0000256" key="6">
    <source>
        <dbReference type="ARBA" id="ARBA00022840"/>
    </source>
</evidence>
<organism evidence="10 11">
    <name type="scientific">Candidatus Yanofskybacteria bacterium GW2011_GWD2_39_48</name>
    <dbReference type="NCBI Taxonomy" id="1619031"/>
    <lineage>
        <taxon>Bacteria</taxon>
        <taxon>Candidatus Yanofskyibacteriota</taxon>
    </lineage>
</organism>
<feature type="binding site" evidence="7">
    <location>
        <position position="107"/>
    </location>
    <ligand>
        <name>substrate</name>
    </ligand>
</feature>
<keyword evidence="7" id="KW-0963">Cytoplasm</keyword>
<dbReference type="GO" id="GO:0004618">
    <property type="term" value="F:phosphoglycerate kinase activity"/>
    <property type="evidence" value="ECO:0007669"/>
    <property type="project" value="UniProtKB-UniRule"/>
</dbReference>
<dbReference type="EC" id="2.7.2.3" evidence="2 7"/>
<keyword evidence="6 7" id="KW-0067">ATP-binding</keyword>
<proteinExistence type="inferred from homology"/>
<feature type="binding site" evidence="7">
    <location>
        <position position="140"/>
    </location>
    <ligand>
        <name>substrate</name>
    </ligand>
</feature>